<dbReference type="RefSeq" id="WP_068591220.1">
    <property type="nucleotide sequence ID" value="NZ_LRXL01000026.1"/>
</dbReference>
<comment type="caution">
    <text evidence="1">The sequence shown here is derived from an EMBL/GenBank/DDBJ whole genome shotgun (WGS) entry which is preliminary data.</text>
</comment>
<dbReference type="AlphaFoldDB" id="A0A167JCR6"/>
<evidence type="ECO:0000313" key="1">
    <source>
        <dbReference type="EMBL" id="OAB80546.1"/>
    </source>
</evidence>
<reference evidence="1 2" key="1">
    <citation type="submission" date="2016-02" db="EMBL/GenBank/DDBJ databases">
        <title>Ulvibacter sp. LPB0005, isolated from Thais luteostoma.</title>
        <authorList>
            <person name="Shin S.-K."/>
            <person name="Yi H."/>
        </authorList>
    </citation>
    <scope>NUCLEOTIDE SEQUENCE [LARGE SCALE GENOMIC DNA]</scope>
    <source>
        <strain evidence="1 2">LPB0005</strain>
    </source>
</reference>
<dbReference type="EMBL" id="LRXL01000026">
    <property type="protein sequence ID" value="OAB80546.1"/>
    <property type="molecule type" value="Genomic_DNA"/>
</dbReference>
<accession>A0A167JCR6</accession>
<dbReference type="Proteomes" id="UP000077013">
    <property type="component" value="Unassembled WGS sequence"/>
</dbReference>
<sequence length="206" mass="23161">MIGNSTFNIFLFGATLLLWVGCGTPSKQSNKSIIGPDVTKTIPEENIPAATVPTIPNGAIVADFNGDGIPFYTHVKKVDRKQGITTIGFENNRYHEITLSEIYGALVTTINLEGFHKDLLLITAKLKDPNFNKYFLFVLKNGQWKPVMNGFSIHKNNLTDTLIPIRIDPDNANHLLRHYSVFDLDETSKLGYTWRLLEESVPIENR</sequence>
<name>A0A167JCR6_9FLAO</name>
<organism evidence="1 2">
    <name type="scientific">Cochleicola gelatinilyticus</name>
    <dbReference type="NCBI Taxonomy" id="1763537"/>
    <lineage>
        <taxon>Bacteria</taxon>
        <taxon>Pseudomonadati</taxon>
        <taxon>Bacteroidota</taxon>
        <taxon>Flavobacteriia</taxon>
        <taxon>Flavobacteriales</taxon>
        <taxon>Flavobacteriaceae</taxon>
        <taxon>Cochleicola</taxon>
    </lineage>
</organism>
<keyword evidence="2" id="KW-1185">Reference proteome</keyword>
<proteinExistence type="predicted"/>
<gene>
    <name evidence="1" type="ORF">ULVI_07380</name>
</gene>
<protein>
    <submittedName>
        <fullName evidence="1">Uncharacterized protein</fullName>
    </submittedName>
</protein>
<evidence type="ECO:0000313" key="2">
    <source>
        <dbReference type="Proteomes" id="UP000077013"/>
    </source>
</evidence>
<dbReference type="STRING" id="1763537.ULVI_07380"/>
<dbReference type="OrthoDB" id="1434488at2"/>